<name>A0A0C1PNE8_9LACO</name>
<dbReference type="Gene3D" id="1.10.8.60">
    <property type="match status" value="1"/>
</dbReference>
<dbReference type="FunFam" id="3.40.50.300:FF:000137">
    <property type="entry name" value="Replication-associated recombination protein A"/>
    <property type="match status" value="1"/>
</dbReference>
<evidence type="ECO:0000259" key="7">
    <source>
        <dbReference type="SMART" id="SM00382"/>
    </source>
</evidence>
<proteinExistence type="inferred from homology"/>
<dbReference type="SMART" id="SM00382">
    <property type="entry name" value="AAA"/>
    <property type="match status" value="1"/>
</dbReference>
<dbReference type="Pfam" id="PF16193">
    <property type="entry name" value="AAA_assoc_2"/>
    <property type="match status" value="1"/>
</dbReference>
<accession>A0A0C1PNE8</accession>
<dbReference type="CDD" id="cd00009">
    <property type="entry name" value="AAA"/>
    <property type="match status" value="1"/>
</dbReference>
<keyword evidence="9" id="KW-1185">Reference proteome</keyword>
<dbReference type="GO" id="GO:0000731">
    <property type="term" value="P:DNA synthesis involved in DNA repair"/>
    <property type="evidence" value="ECO:0007669"/>
    <property type="project" value="TreeGrafter"/>
</dbReference>
<dbReference type="PANTHER" id="PTHR13779">
    <property type="entry name" value="WERNER HELICASE-INTERACTING PROTEIN 1 FAMILY MEMBER"/>
    <property type="match status" value="1"/>
</dbReference>
<keyword evidence="6" id="KW-0067">ATP-binding</keyword>
<dbReference type="Gene3D" id="1.10.3710.10">
    <property type="entry name" value="DNA polymerase III clamp loader subunits, C-terminal domain"/>
    <property type="match status" value="1"/>
</dbReference>
<evidence type="ECO:0000256" key="1">
    <source>
        <dbReference type="ARBA" id="ARBA00002393"/>
    </source>
</evidence>
<dbReference type="Proteomes" id="UP000031397">
    <property type="component" value="Unassembled WGS sequence"/>
</dbReference>
<keyword evidence="5" id="KW-0547">Nucleotide-binding</keyword>
<dbReference type="FunFam" id="1.20.272.10:FF:000001">
    <property type="entry name" value="Putative AAA family ATPase"/>
    <property type="match status" value="1"/>
</dbReference>
<dbReference type="GO" id="GO:0016887">
    <property type="term" value="F:ATP hydrolysis activity"/>
    <property type="evidence" value="ECO:0007669"/>
    <property type="project" value="InterPro"/>
</dbReference>
<dbReference type="Gene3D" id="3.40.50.300">
    <property type="entry name" value="P-loop containing nucleotide triphosphate hydrolases"/>
    <property type="match status" value="1"/>
</dbReference>
<dbReference type="GO" id="GO:0006261">
    <property type="term" value="P:DNA-templated DNA replication"/>
    <property type="evidence" value="ECO:0007669"/>
    <property type="project" value="TreeGrafter"/>
</dbReference>
<dbReference type="AlphaFoldDB" id="A0A0C1PNE8"/>
<dbReference type="OrthoDB" id="9778364at2"/>
<dbReference type="GeneID" id="74912884"/>
<dbReference type="Gene3D" id="1.20.272.10">
    <property type="match status" value="1"/>
</dbReference>
<protein>
    <recommendedName>
        <fullName evidence="3">Replication-associated recombination protein A</fullName>
    </recommendedName>
</protein>
<gene>
    <name evidence="8" type="ORF">LfDm3_0181</name>
</gene>
<dbReference type="CDD" id="cd18139">
    <property type="entry name" value="HLD_clamp_RarA"/>
    <property type="match status" value="1"/>
</dbReference>
<evidence type="ECO:0000256" key="2">
    <source>
        <dbReference type="ARBA" id="ARBA00008959"/>
    </source>
</evidence>
<organism evidence="8 9">
    <name type="scientific">Fructilactobacillus fructivorans</name>
    <dbReference type="NCBI Taxonomy" id="1614"/>
    <lineage>
        <taxon>Bacteria</taxon>
        <taxon>Bacillati</taxon>
        <taxon>Bacillota</taxon>
        <taxon>Bacilli</taxon>
        <taxon>Lactobacillales</taxon>
        <taxon>Lactobacillaceae</taxon>
        <taxon>Fructilactobacillus</taxon>
    </lineage>
</organism>
<sequence>MRQESLFANPDQNEPLASRVRPKNLDQFVGQQNLLGRGKILRELIENDQVSSMIFWGPPGVGKTTLAEIIAKKTQSNFFSFSAADSSISKIKKIMRQAEQDQEVGQKTIVFVDEIHRFNKAQQDAFLPYVEQGSIILIGATTENPSFEVNSALLSRCKVFVLHALKPDDIVSLLNNAIKNPNGFGKQHVQIGKDEINEIANFANGDARKALNTLEMAVLNGEQKDGVTTITLNDLKPLISNKFVLYDKNGEEHYNIISALHKSMRNSDVDAAIYWLSRMLDGGEDPLYIARRLVRFASEDVGLADTNALNVAINVFQACQFLGMPECDVHLVEAVTYLSLAPKSNALYKARLAAAKDVKETADDPVPLQIRNAPTKLMKNLGYGKGYKLAHNYKDKLTTMKTMPPSVAGHVYYKPTSQGHEVRFKERLEQIKKWHQEHDPKN</sequence>
<comment type="similarity">
    <text evidence="2">Belongs to the AAA ATPase family. RarA/MGS1/WRNIP1 subfamily.</text>
</comment>
<dbReference type="EMBL" id="JOJZ01000009">
    <property type="protein sequence ID" value="KID42252.1"/>
    <property type="molecule type" value="Genomic_DNA"/>
</dbReference>
<dbReference type="InterPro" id="IPR003593">
    <property type="entry name" value="AAA+_ATPase"/>
</dbReference>
<evidence type="ECO:0000313" key="8">
    <source>
        <dbReference type="EMBL" id="KID42252.1"/>
    </source>
</evidence>
<dbReference type="SUPFAM" id="SSF48019">
    <property type="entry name" value="post-AAA+ oligomerization domain-like"/>
    <property type="match status" value="1"/>
</dbReference>
<dbReference type="Pfam" id="PF00004">
    <property type="entry name" value="AAA"/>
    <property type="match status" value="1"/>
</dbReference>
<dbReference type="InterPro" id="IPR021886">
    <property type="entry name" value="MgsA_C"/>
</dbReference>
<dbReference type="InterPro" id="IPR027417">
    <property type="entry name" value="P-loop_NTPase"/>
</dbReference>
<dbReference type="RefSeq" id="WP_039143204.1">
    <property type="nucleotide sequence ID" value="NZ_JOJZ01000009.1"/>
</dbReference>
<feature type="domain" description="AAA+ ATPase" evidence="7">
    <location>
        <begin position="49"/>
        <end position="165"/>
    </location>
</feature>
<dbReference type="GO" id="GO:0005524">
    <property type="term" value="F:ATP binding"/>
    <property type="evidence" value="ECO:0007669"/>
    <property type="project" value="UniProtKB-KW"/>
</dbReference>
<dbReference type="InterPro" id="IPR032423">
    <property type="entry name" value="AAA_assoc_2"/>
</dbReference>
<evidence type="ECO:0000313" key="9">
    <source>
        <dbReference type="Proteomes" id="UP000031397"/>
    </source>
</evidence>
<dbReference type="FunFam" id="1.10.8.60:FF:000029">
    <property type="entry name" value="Replication-associated recombination protein A"/>
    <property type="match status" value="1"/>
</dbReference>
<reference evidence="8 9" key="1">
    <citation type="submission" date="2014-06" db="EMBL/GenBank/DDBJ databases">
        <title>Functional and comparative genomic analyses of the Drosophila gut microbiota identify candidate symbiosis factors.</title>
        <authorList>
            <person name="Newell P.D."/>
            <person name="Chaston J.M."/>
            <person name="Douglas A.E."/>
        </authorList>
    </citation>
    <scope>NUCLEOTIDE SEQUENCE [LARGE SCALE GENOMIC DNA]</scope>
    <source>
        <strain evidence="8 9">DmCS_002</strain>
    </source>
</reference>
<dbReference type="Pfam" id="PF12002">
    <property type="entry name" value="MgsA_C"/>
    <property type="match status" value="1"/>
</dbReference>
<evidence type="ECO:0000256" key="3">
    <source>
        <dbReference type="ARBA" id="ARBA00020776"/>
    </source>
</evidence>
<dbReference type="PANTHER" id="PTHR13779:SF7">
    <property type="entry name" value="ATPASE WRNIP1"/>
    <property type="match status" value="1"/>
</dbReference>
<dbReference type="InterPro" id="IPR008921">
    <property type="entry name" value="DNA_pol3_clamp-load_cplx_C"/>
</dbReference>
<dbReference type="InterPro" id="IPR003959">
    <property type="entry name" value="ATPase_AAA_core"/>
</dbReference>
<dbReference type="PATRIC" id="fig|1614.7.peg.171"/>
<dbReference type="InterPro" id="IPR051314">
    <property type="entry name" value="AAA_ATPase_RarA/MGS1/WRNIP1"/>
</dbReference>
<evidence type="ECO:0000256" key="6">
    <source>
        <dbReference type="ARBA" id="ARBA00022840"/>
    </source>
</evidence>
<evidence type="ECO:0000256" key="4">
    <source>
        <dbReference type="ARBA" id="ARBA00022705"/>
    </source>
</evidence>
<evidence type="ECO:0000256" key="5">
    <source>
        <dbReference type="ARBA" id="ARBA00022741"/>
    </source>
</evidence>
<dbReference type="GO" id="GO:0003677">
    <property type="term" value="F:DNA binding"/>
    <property type="evidence" value="ECO:0007669"/>
    <property type="project" value="InterPro"/>
</dbReference>
<dbReference type="GO" id="GO:0017116">
    <property type="term" value="F:single-stranded DNA helicase activity"/>
    <property type="evidence" value="ECO:0007669"/>
    <property type="project" value="TreeGrafter"/>
</dbReference>
<dbReference type="SUPFAM" id="SSF52540">
    <property type="entry name" value="P-loop containing nucleoside triphosphate hydrolases"/>
    <property type="match status" value="1"/>
</dbReference>
<comment type="caution">
    <text evidence="8">The sequence shown here is derived from an EMBL/GenBank/DDBJ whole genome shotgun (WGS) entry which is preliminary data.</text>
</comment>
<comment type="function">
    <text evidence="1">DNA-dependent ATPase that plays important roles in cellular responses to stalled DNA replication processes.</text>
</comment>
<dbReference type="GO" id="GO:0008047">
    <property type="term" value="F:enzyme activator activity"/>
    <property type="evidence" value="ECO:0007669"/>
    <property type="project" value="TreeGrafter"/>
</dbReference>
<keyword evidence="4" id="KW-0235">DNA replication</keyword>